<sequence>MWLITGPFDNDTQTDIIPDKTKLLKSATTYPIGRQKESALRINHKKVSRNNGEIIIGEHTVDDVTNPAVVPTLTFRNTRDSGIRVTRGDKSFIVLANSDRGLESGDLVRLAAGVTFTVLWRPIVCFNSNEESTSTVDNTACASLGVKLTTKHTRDITHYLTPSISSPLHGTILLSLLNQAMIVTPHWFSTLLGSEDALCQTYEPISETDYIPHIDPKLLTIHQNPKLLSPNEMRKGFFENITFVFTVIGSGIGTETKAMADVVIRGGGQRSLVDVEKEAKDTSKNAWDTLLKKKTHLIREGMGSGLVLVGEDGKMRERGVPKDIKKTWEAMLEKARIEGLRIIHPSAVSEAILNTNLSLIDCTVLSNEEQGQSTHMQEDEPPQRQAVSTADNEPSQQIEPSSSRPLRKLTRRAASKPPIDVPAPSSPPPAAAPVQEPSTSAVEDKPRQEPESEIEEVPQPKKKVLKRRAKTTGLVNALLGIDHASIEDHSSSLVPQDAVEVVVANVPIPSSPGGEPPVSQLRRPLKRRARGNSQSQFTIPLETEDDNGMKAPQSKKFKALFEESGRGEIQSLPVEESEETPGVSGGSQHMNLEALREEEEETQPQFQSHPPDKRPPLNRKRKLVSIEEEEEASQDVEMEEYQQPSKKRAIEGNNAIDHSQDLLQINANAPGSSEINTNDRINDAIQPLPNKKTKAKGAAPGKPDTDPSFLMAMASLKRGKRTEDDFDREFNQLRISKPKLADGGSKENEAPWNLNGVDDFERDIGIRGNFMQIVEMDVWRGNQSRSQRSSERYQGERVDWEGRQNFKKFKKNVKNREREIIPLVATSSESFVGEPSIDYRPHARPVARRAAPKKAPIVLAEDFDDVDEHEEEGHPVLTNKNKFVTARQRAPPARTRDKPPSTSNRKVSQATIVDDDEEEDGIRTLSGRSGRSLQKTNTQPVASSSKNISEPLFVDDSEDEIEHVALPRRTLRSTQSQSQSQSQSQDVMDIDETLKSDPKGASQPQTTTKGRKRKLSPVPVEDDDDDGGGTFGGFSRRGAAKRRK</sequence>
<dbReference type="PANTHER" id="PTHR12162">
    <property type="entry name" value="NIBRIN-RELATED"/>
    <property type="match status" value="1"/>
</dbReference>
<protein>
    <recommendedName>
        <fullName evidence="4">Nibrin</fullName>
    </recommendedName>
</protein>
<dbReference type="GO" id="GO:0007095">
    <property type="term" value="P:mitotic G2 DNA damage checkpoint signaling"/>
    <property type="evidence" value="ECO:0007669"/>
    <property type="project" value="InterPro"/>
</dbReference>
<evidence type="ECO:0000313" key="3">
    <source>
        <dbReference type="Proteomes" id="UP001050691"/>
    </source>
</evidence>
<comment type="caution">
    <text evidence="2">The sequence shown here is derived from an EMBL/GenBank/DDBJ whole genome shotgun (WGS) entry which is preliminary data.</text>
</comment>
<dbReference type="EMBL" id="BPWL01000009">
    <property type="protein sequence ID" value="GJJ14274.1"/>
    <property type="molecule type" value="Genomic_DNA"/>
</dbReference>
<organism evidence="2 3">
    <name type="scientific">Clathrus columnatus</name>
    <dbReference type="NCBI Taxonomy" id="1419009"/>
    <lineage>
        <taxon>Eukaryota</taxon>
        <taxon>Fungi</taxon>
        <taxon>Dikarya</taxon>
        <taxon>Basidiomycota</taxon>
        <taxon>Agaricomycotina</taxon>
        <taxon>Agaricomycetes</taxon>
        <taxon>Phallomycetidae</taxon>
        <taxon>Phallales</taxon>
        <taxon>Clathraceae</taxon>
        <taxon>Clathrus</taxon>
    </lineage>
</organism>
<feature type="compositionally biased region" description="Polar residues" evidence="1">
    <location>
        <begin position="385"/>
        <end position="404"/>
    </location>
</feature>
<proteinExistence type="predicted"/>
<evidence type="ECO:0000313" key="2">
    <source>
        <dbReference type="EMBL" id="GJJ14274.1"/>
    </source>
</evidence>
<feature type="region of interest" description="Disordered" evidence="1">
    <location>
        <begin position="369"/>
        <end position="465"/>
    </location>
</feature>
<reference evidence="2" key="1">
    <citation type="submission" date="2021-10" db="EMBL/GenBank/DDBJ databases">
        <title>De novo Genome Assembly of Clathrus columnatus (Basidiomycota, Fungi) Using Illumina and Nanopore Sequence Data.</title>
        <authorList>
            <person name="Ogiso-Tanaka E."/>
            <person name="Itagaki H."/>
            <person name="Hosoya T."/>
            <person name="Hosaka K."/>
        </authorList>
    </citation>
    <scope>NUCLEOTIDE SEQUENCE</scope>
    <source>
        <strain evidence="2">MO-923</strain>
    </source>
</reference>
<feature type="compositionally biased region" description="Basic residues" evidence="1">
    <location>
        <begin position="405"/>
        <end position="414"/>
    </location>
</feature>
<accession>A0AAV5ANN3</accession>
<feature type="compositionally biased region" description="Acidic residues" evidence="1">
    <location>
        <begin position="626"/>
        <end position="640"/>
    </location>
</feature>
<dbReference type="Proteomes" id="UP001050691">
    <property type="component" value="Unassembled WGS sequence"/>
</dbReference>
<feature type="compositionally biased region" description="Polar residues" evidence="1">
    <location>
        <begin position="926"/>
        <end position="948"/>
    </location>
</feature>
<name>A0AAV5ANN3_9AGAM</name>
<dbReference type="GO" id="GO:0003684">
    <property type="term" value="F:damaged DNA binding"/>
    <property type="evidence" value="ECO:0007669"/>
    <property type="project" value="TreeGrafter"/>
</dbReference>
<dbReference type="GO" id="GO:0030870">
    <property type="term" value="C:Mre11 complex"/>
    <property type="evidence" value="ECO:0007669"/>
    <property type="project" value="InterPro"/>
</dbReference>
<feature type="compositionally biased region" description="Pro residues" evidence="1">
    <location>
        <begin position="419"/>
        <end position="431"/>
    </location>
</feature>
<dbReference type="GO" id="GO:0000724">
    <property type="term" value="P:double-strand break repair via homologous recombination"/>
    <property type="evidence" value="ECO:0007669"/>
    <property type="project" value="TreeGrafter"/>
</dbReference>
<evidence type="ECO:0008006" key="4">
    <source>
        <dbReference type="Google" id="ProtNLM"/>
    </source>
</evidence>
<dbReference type="PANTHER" id="PTHR12162:SF0">
    <property type="entry name" value="NIBRIN"/>
    <property type="match status" value="1"/>
</dbReference>
<dbReference type="InterPro" id="IPR040227">
    <property type="entry name" value="Nibrin-rel"/>
</dbReference>
<feature type="compositionally biased region" description="Low complexity" evidence="1">
    <location>
        <begin position="973"/>
        <end position="985"/>
    </location>
</feature>
<evidence type="ECO:0000256" key="1">
    <source>
        <dbReference type="SAM" id="MobiDB-lite"/>
    </source>
</evidence>
<dbReference type="AlphaFoldDB" id="A0AAV5ANN3"/>
<feature type="region of interest" description="Disordered" evidence="1">
    <location>
        <begin position="507"/>
        <end position="757"/>
    </location>
</feature>
<feature type="compositionally biased region" description="Polar residues" evidence="1">
    <location>
        <begin position="661"/>
        <end position="679"/>
    </location>
</feature>
<gene>
    <name evidence="2" type="ORF">Clacol_008538</name>
</gene>
<feature type="region of interest" description="Disordered" evidence="1">
    <location>
        <begin position="868"/>
        <end position="1044"/>
    </location>
</feature>
<feature type="compositionally biased region" description="Polar residues" evidence="1">
    <location>
        <begin position="900"/>
        <end position="911"/>
    </location>
</feature>
<keyword evidence="3" id="KW-1185">Reference proteome</keyword>